<feature type="domain" description="Insertion element IS402-like" evidence="2">
    <location>
        <begin position="271"/>
        <end position="342"/>
    </location>
</feature>
<evidence type="ECO:0000313" key="4">
    <source>
        <dbReference type="Proteomes" id="UP000594468"/>
    </source>
</evidence>
<feature type="region of interest" description="Disordered" evidence="1">
    <location>
        <begin position="91"/>
        <end position="128"/>
    </location>
</feature>
<protein>
    <submittedName>
        <fullName evidence="3">Transposase</fullName>
    </submittedName>
</protein>
<dbReference type="Proteomes" id="UP000594468">
    <property type="component" value="Chromosome"/>
</dbReference>
<evidence type="ECO:0000313" key="3">
    <source>
        <dbReference type="EMBL" id="QPC82303.1"/>
    </source>
</evidence>
<proteinExistence type="predicted"/>
<evidence type="ECO:0000259" key="2">
    <source>
        <dbReference type="Pfam" id="PF13340"/>
    </source>
</evidence>
<dbReference type="Pfam" id="PF13340">
    <property type="entry name" value="DUF4096"/>
    <property type="match status" value="1"/>
</dbReference>
<dbReference type="PANTHER" id="PTHR46637:SF1">
    <property type="entry name" value="BLL5188 PROTEIN"/>
    <property type="match status" value="1"/>
</dbReference>
<accession>A0A7S8IEX7</accession>
<keyword evidence="4" id="KW-1185">Reference proteome</keyword>
<dbReference type="KEGG" id="pmet:G4Y79_21880"/>
<dbReference type="EMBL" id="CP062983">
    <property type="protein sequence ID" value="QPC82303.1"/>
    <property type="molecule type" value="Genomic_DNA"/>
</dbReference>
<reference evidence="3 4" key="1">
    <citation type="submission" date="2020-02" db="EMBL/GenBank/DDBJ databases">
        <authorList>
            <person name="Zheng R.K."/>
            <person name="Sun C.M."/>
        </authorList>
    </citation>
    <scope>NUCLEOTIDE SEQUENCE [LARGE SCALE GENOMIC DNA]</scope>
    <source>
        <strain evidence="4">rifampicinis</strain>
    </source>
</reference>
<organism evidence="3 4">
    <name type="scientific">Phototrophicus methaneseepsis</name>
    <dbReference type="NCBI Taxonomy" id="2710758"/>
    <lineage>
        <taxon>Bacteria</taxon>
        <taxon>Bacillati</taxon>
        <taxon>Chloroflexota</taxon>
        <taxon>Candidatus Thermofontia</taxon>
        <taxon>Phototrophicales</taxon>
        <taxon>Phototrophicaceae</taxon>
        <taxon>Phototrophicus</taxon>
    </lineage>
</organism>
<dbReference type="RefSeq" id="WP_195170372.1">
    <property type="nucleotide sequence ID" value="NZ_CP062983.1"/>
</dbReference>
<name>A0A7S8IEX7_9CHLR</name>
<dbReference type="InterPro" id="IPR025161">
    <property type="entry name" value="IS402-like_dom"/>
</dbReference>
<sequence length="361" mass="41038">MMKSSECPVCGSSEIFTDWPLPEVNQEWRNRYYDEVEITRGRSARLEFYICGDCGYVHTYVNADKLDSLGRRWHRVGSKMRVIKRLSEAADALSDEAPTNTVTESIQAQQGDLEEPQPAKPRFTRRRAPVEPAFLIDEPVEINESAEEETLPAETTPLEGAEADEAVMDEPVYAEDEEASIEDDFIEEDFIEEEAPFVDEAAGVSDATMDPSDTEVSVTADFTREEPIPDDELVEMDDTIPADDAIEMEELAPEDKPKAQPVVIKPAPARLTDVQWEEVEELLAAYQVKRTKHDARDIVDAIVYKQVTGRSWKKLPDAFPPHRSVYRYYRRWCKSGAWSLIHGYLKVQLRFDLGDNPCETP</sequence>
<dbReference type="PANTHER" id="PTHR46637">
    <property type="entry name" value="TIS1421-TRANSPOSASE PROTEIN A"/>
    <property type="match status" value="1"/>
</dbReference>
<evidence type="ECO:0000256" key="1">
    <source>
        <dbReference type="SAM" id="MobiDB-lite"/>
    </source>
</evidence>
<gene>
    <name evidence="3" type="ORF">G4Y79_21880</name>
</gene>
<dbReference type="AlphaFoldDB" id="A0A7S8IEX7"/>
<feature type="compositionally biased region" description="Polar residues" evidence="1">
    <location>
        <begin position="97"/>
        <end position="110"/>
    </location>
</feature>
<dbReference type="InterPro" id="IPR052909">
    <property type="entry name" value="Transposase_6_like"/>
</dbReference>